<dbReference type="CDD" id="cd19051">
    <property type="entry name" value="LGIC_TM_cation"/>
    <property type="match status" value="1"/>
</dbReference>
<dbReference type="RefSeq" id="XP_009056677.1">
    <property type="nucleotide sequence ID" value="XM_009058429.1"/>
</dbReference>
<accession>V4ABS6</accession>
<evidence type="ECO:0000313" key="9">
    <source>
        <dbReference type="Proteomes" id="UP000030746"/>
    </source>
</evidence>
<keyword evidence="5" id="KW-0407">Ion channel</keyword>
<comment type="similarity">
    <text evidence="5">Belongs to the ligand-gated ion channel (TC 1.A.9) family.</text>
</comment>
<dbReference type="PANTHER" id="PTHR18945">
    <property type="entry name" value="NEUROTRANSMITTER GATED ION CHANNEL"/>
    <property type="match status" value="1"/>
</dbReference>
<dbReference type="OrthoDB" id="5920062at2759"/>
<feature type="domain" description="Neurotransmitter-gated ion-channel transmembrane" evidence="7">
    <location>
        <begin position="252"/>
        <end position="384"/>
    </location>
</feature>
<dbReference type="InterPro" id="IPR006202">
    <property type="entry name" value="Neur_chan_lig-bd"/>
</dbReference>
<evidence type="ECO:0000256" key="2">
    <source>
        <dbReference type="ARBA" id="ARBA00022692"/>
    </source>
</evidence>
<dbReference type="InterPro" id="IPR018000">
    <property type="entry name" value="Neurotransmitter_ion_chnl_CS"/>
</dbReference>
<dbReference type="InterPro" id="IPR038050">
    <property type="entry name" value="Neuro_actylchol_rec"/>
</dbReference>
<keyword evidence="5" id="KW-0406">Ion transport</keyword>
<keyword evidence="2 5" id="KW-0812">Transmembrane</keyword>
<evidence type="ECO:0000256" key="5">
    <source>
        <dbReference type="RuleBase" id="RU000687"/>
    </source>
</evidence>
<name>V4ABS6_LOTGI</name>
<dbReference type="GO" id="GO:0005230">
    <property type="term" value="F:extracellular ligand-gated monoatomic ion channel activity"/>
    <property type="evidence" value="ECO:0007669"/>
    <property type="project" value="InterPro"/>
</dbReference>
<dbReference type="CTD" id="20239014"/>
<evidence type="ECO:0000256" key="4">
    <source>
        <dbReference type="ARBA" id="ARBA00023136"/>
    </source>
</evidence>
<dbReference type="Proteomes" id="UP000030746">
    <property type="component" value="Unassembled WGS sequence"/>
</dbReference>
<feature type="signal peptide" evidence="5">
    <location>
        <begin position="1"/>
        <end position="19"/>
    </location>
</feature>
<dbReference type="InterPro" id="IPR036719">
    <property type="entry name" value="Neuro-gated_channel_TM_sf"/>
</dbReference>
<dbReference type="InterPro" id="IPR006029">
    <property type="entry name" value="Neurotrans-gated_channel_TM"/>
</dbReference>
<comment type="subcellular location">
    <subcellularLocation>
        <location evidence="1">Membrane</location>
        <topology evidence="1">Multi-pass membrane protein</topology>
    </subcellularLocation>
</comment>
<keyword evidence="4 5" id="KW-0472">Membrane</keyword>
<dbReference type="InterPro" id="IPR006201">
    <property type="entry name" value="Neur_channel"/>
</dbReference>
<evidence type="ECO:0000259" key="6">
    <source>
        <dbReference type="Pfam" id="PF02931"/>
    </source>
</evidence>
<dbReference type="OMA" id="CCINMLL"/>
<evidence type="ECO:0000313" key="8">
    <source>
        <dbReference type="EMBL" id="ESO92535.1"/>
    </source>
</evidence>
<dbReference type="SUPFAM" id="SSF90112">
    <property type="entry name" value="Neurotransmitter-gated ion-channel transmembrane pore"/>
    <property type="match status" value="1"/>
</dbReference>
<keyword evidence="3 5" id="KW-1133">Transmembrane helix</keyword>
<dbReference type="HOGENOM" id="CLU_018074_0_4_1"/>
<dbReference type="FunFam" id="2.70.170.10:FF:000028">
    <property type="entry name" value="AcetylCholine Receptor"/>
    <property type="match status" value="1"/>
</dbReference>
<feature type="domain" description="Neurotransmitter-gated ion-channel ligand-binding" evidence="6">
    <location>
        <begin position="33"/>
        <end position="242"/>
    </location>
</feature>
<feature type="chain" id="PRO_5022262071" description="Neurotransmitter-gated ion-channel ligand-binding domain-containing protein" evidence="5">
    <location>
        <begin position="20"/>
        <end position="454"/>
    </location>
</feature>
<dbReference type="PROSITE" id="PS00236">
    <property type="entry name" value="NEUROTR_ION_CHANNEL"/>
    <property type="match status" value="1"/>
</dbReference>
<evidence type="ECO:0000259" key="7">
    <source>
        <dbReference type="Pfam" id="PF02932"/>
    </source>
</evidence>
<feature type="transmembrane region" description="Helical" evidence="5">
    <location>
        <begin position="308"/>
        <end position="330"/>
    </location>
</feature>
<dbReference type="Gene3D" id="2.70.170.10">
    <property type="entry name" value="Neurotransmitter-gated ion-channel ligand-binding domain"/>
    <property type="match status" value="1"/>
</dbReference>
<organism evidence="8 9">
    <name type="scientific">Lottia gigantea</name>
    <name type="common">Giant owl limpet</name>
    <dbReference type="NCBI Taxonomy" id="225164"/>
    <lineage>
        <taxon>Eukaryota</taxon>
        <taxon>Metazoa</taxon>
        <taxon>Spiralia</taxon>
        <taxon>Lophotrochozoa</taxon>
        <taxon>Mollusca</taxon>
        <taxon>Gastropoda</taxon>
        <taxon>Patellogastropoda</taxon>
        <taxon>Lottioidea</taxon>
        <taxon>Lottiidae</taxon>
        <taxon>Lottia</taxon>
    </lineage>
</organism>
<evidence type="ECO:0000256" key="3">
    <source>
        <dbReference type="ARBA" id="ARBA00022989"/>
    </source>
</evidence>
<feature type="transmembrane region" description="Helical" evidence="5">
    <location>
        <begin position="249"/>
        <end position="268"/>
    </location>
</feature>
<dbReference type="GO" id="GO:0016020">
    <property type="term" value="C:membrane"/>
    <property type="evidence" value="ECO:0007669"/>
    <property type="project" value="UniProtKB-SubCell"/>
</dbReference>
<dbReference type="AlphaFoldDB" id="V4ABS6"/>
<evidence type="ECO:0000256" key="1">
    <source>
        <dbReference type="ARBA" id="ARBA00004141"/>
    </source>
</evidence>
<keyword evidence="9" id="KW-1185">Reference proteome</keyword>
<dbReference type="GeneID" id="20239014"/>
<dbReference type="PRINTS" id="PR00252">
    <property type="entry name" value="NRIONCHANNEL"/>
</dbReference>
<feature type="transmembrane region" description="Helical" evidence="5">
    <location>
        <begin position="275"/>
        <end position="296"/>
    </location>
</feature>
<dbReference type="CDD" id="cd18989">
    <property type="entry name" value="LGIC_ECD_cation"/>
    <property type="match status" value="1"/>
</dbReference>
<protein>
    <recommendedName>
        <fullName evidence="10">Neurotransmitter-gated ion-channel ligand-binding domain-containing protein</fullName>
    </recommendedName>
</protein>
<dbReference type="InterPro" id="IPR036734">
    <property type="entry name" value="Neur_chan_lig-bd_sf"/>
</dbReference>
<dbReference type="GO" id="GO:0004888">
    <property type="term" value="F:transmembrane signaling receptor activity"/>
    <property type="evidence" value="ECO:0007669"/>
    <property type="project" value="InterPro"/>
</dbReference>
<evidence type="ECO:0008006" key="10">
    <source>
        <dbReference type="Google" id="ProtNLM"/>
    </source>
</evidence>
<reference evidence="8 9" key="1">
    <citation type="journal article" date="2013" name="Nature">
        <title>Insights into bilaterian evolution from three spiralian genomes.</title>
        <authorList>
            <person name="Simakov O."/>
            <person name="Marletaz F."/>
            <person name="Cho S.J."/>
            <person name="Edsinger-Gonzales E."/>
            <person name="Havlak P."/>
            <person name="Hellsten U."/>
            <person name="Kuo D.H."/>
            <person name="Larsson T."/>
            <person name="Lv J."/>
            <person name="Arendt D."/>
            <person name="Savage R."/>
            <person name="Osoegawa K."/>
            <person name="de Jong P."/>
            <person name="Grimwood J."/>
            <person name="Chapman J.A."/>
            <person name="Shapiro H."/>
            <person name="Aerts A."/>
            <person name="Otillar R.P."/>
            <person name="Terry A.Y."/>
            <person name="Boore J.L."/>
            <person name="Grigoriev I.V."/>
            <person name="Lindberg D.R."/>
            <person name="Seaver E.C."/>
            <person name="Weisblat D.A."/>
            <person name="Putnam N.H."/>
            <person name="Rokhsar D.S."/>
        </authorList>
    </citation>
    <scope>NUCLEOTIDE SEQUENCE [LARGE SCALE GENOMIC DNA]</scope>
</reference>
<feature type="transmembrane region" description="Helical" evidence="5">
    <location>
        <begin position="436"/>
        <end position="453"/>
    </location>
</feature>
<dbReference type="Gene3D" id="1.20.58.390">
    <property type="entry name" value="Neurotransmitter-gated ion-channel transmembrane domain"/>
    <property type="match status" value="2"/>
</dbReference>
<keyword evidence="5" id="KW-0732">Signal</keyword>
<proteinExistence type="inferred from homology"/>
<dbReference type="EMBL" id="KB202050">
    <property type="protein sequence ID" value="ESO92535.1"/>
    <property type="molecule type" value="Genomic_DNA"/>
</dbReference>
<gene>
    <name evidence="8" type="ORF">LOTGIDRAFT_162441</name>
</gene>
<dbReference type="SUPFAM" id="SSF63712">
    <property type="entry name" value="Nicotinic receptor ligand binding domain-like"/>
    <property type="match status" value="1"/>
</dbReference>
<dbReference type="Pfam" id="PF02932">
    <property type="entry name" value="Neur_chan_memb"/>
    <property type="match status" value="1"/>
</dbReference>
<dbReference type="STRING" id="225164.V4ABS6"/>
<sequence length="454" mass="51071">MIRGILLILFVYGVDLGNGHPHSEDVMLHLDHESHLYHHILDHYIKELRPASAINDTVIVSVDVSVTSIHGLDEDKEEMKSSVALSIGWDDPRLSWNTSDYDGLHSFTIPASKIWRPELKLVHSQYGSFQHFGNEYVTIHYDGSVYWSSHAKIRSYCPLNMANFPFDSHVCHLELAANVYNQQQIQLKFFKRDGEIVINEGALLSKNSQWSVSKKDLDSQIVTVMHPEPLEVIAVTVELSRKSSFYKCIILGPAVILALLVPVVFLLPTDSTAKITLGGLIMVTMCLSMKTLVDVIGAKMATVPNIAIYYSVTMVLTSFSIIMSAIITCITRQEACRKHVPVWFSQIFLGRCGLRRWLCMDTSVPGDHHSAFTAMKHTENEFAETDSDVTALKEGDHDAKDIPKSVRVLIGKYQTQNENKGHSSEWMEIARVVDRLLFILFLALFLLTTLALLS</sequence>
<dbReference type="KEGG" id="lgi:LOTGIDRAFT_162441"/>
<keyword evidence="5" id="KW-0813">Transport</keyword>
<dbReference type="Pfam" id="PF02931">
    <property type="entry name" value="Neur_chan_LBD"/>
    <property type="match status" value="1"/>
</dbReference>